<sequence>MELADFWAIIQAVHDRSAGEMEAKCDRLQAVLAGLSVEEAIAFSQHFDALMDRAYHWPLWGAAYLLQGGCSDDAFSDFRASLISRGQQAYETALADPDAIDTSNFDEEVWFYEGFQYAVTDGVEAAVGFNPPRAQPHPSQPSGEEWQEDQLDQLLPRLAAAF</sequence>
<reference evidence="3 4" key="1">
    <citation type="journal article" date="2018" name="Sci. Rep.">
        <title>Genome Features and Biochemical Characteristics of a Robust, Fast Growing and Naturally Transformable Cyanobacterium Synechococcus elongatus PCC 11801 Isolated from India.</title>
        <authorList>
            <person name="Jaiswal D."/>
            <person name="Sengupta A."/>
            <person name="Sohoni S."/>
            <person name="Sengupta S."/>
            <person name="Phadnavis A.G."/>
            <person name="Pakrasi H.B."/>
            <person name="Wangikar P.P."/>
        </authorList>
    </citation>
    <scope>NUCLEOTIDE SEQUENCE [LARGE SCALE GENOMIC DNA]</scope>
    <source>
        <strain evidence="3 4">PCC 11801</strain>
    </source>
</reference>
<evidence type="ECO:0000313" key="4">
    <source>
        <dbReference type="Proteomes" id="UP000267249"/>
    </source>
</evidence>
<dbReference type="EMBL" id="CP030139">
    <property type="protein sequence ID" value="AZB72713.1"/>
    <property type="molecule type" value="Genomic_DNA"/>
</dbReference>
<evidence type="ECO:0000313" key="3">
    <source>
        <dbReference type="EMBL" id="AZB72713.1"/>
    </source>
</evidence>
<proteinExistence type="predicted"/>
<dbReference type="Pfam" id="PF14024">
    <property type="entry name" value="DUF4240"/>
    <property type="match status" value="1"/>
</dbReference>
<dbReference type="AlphaFoldDB" id="A0AAN1QNY7"/>
<dbReference type="InterPro" id="IPR025334">
    <property type="entry name" value="DUF4240"/>
</dbReference>
<dbReference type="Proteomes" id="UP000267249">
    <property type="component" value="Chromosome"/>
</dbReference>
<gene>
    <name evidence="3" type="ORF">DOP62_08325</name>
</gene>
<dbReference type="RefSeq" id="WP_208672903.1">
    <property type="nucleotide sequence ID" value="NZ_CP030139.2"/>
</dbReference>
<name>A0AAN1QNY7_SYNEL</name>
<evidence type="ECO:0000259" key="2">
    <source>
        <dbReference type="Pfam" id="PF14024"/>
    </source>
</evidence>
<accession>A0AAN1QNY7</accession>
<feature type="region of interest" description="Disordered" evidence="1">
    <location>
        <begin position="128"/>
        <end position="150"/>
    </location>
</feature>
<feature type="domain" description="DUF4240" evidence="2">
    <location>
        <begin position="1"/>
        <end position="121"/>
    </location>
</feature>
<evidence type="ECO:0000256" key="1">
    <source>
        <dbReference type="SAM" id="MobiDB-lite"/>
    </source>
</evidence>
<organism evidence="3 4">
    <name type="scientific">Synechococcus elongatus PCC 11801</name>
    <dbReference type="NCBI Taxonomy" id="2219813"/>
    <lineage>
        <taxon>Bacteria</taxon>
        <taxon>Bacillati</taxon>
        <taxon>Cyanobacteriota</taxon>
        <taxon>Cyanophyceae</taxon>
        <taxon>Synechococcales</taxon>
        <taxon>Synechococcaceae</taxon>
        <taxon>Synechococcus</taxon>
    </lineage>
</organism>
<protein>
    <submittedName>
        <fullName evidence="3">DUF4240 domain-containing protein</fullName>
    </submittedName>
</protein>